<keyword evidence="3" id="KW-1185">Reference proteome</keyword>
<dbReference type="PANTHER" id="PTHR48207:SF4">
    <property type="entry name" value="BLL6097 PROTEIN"/>
    <property type="match status" value="1"/>
</dbReference>
<dbReference type="Gene3D" id="3.40.50.10540">
    <property type="entry name" value="Crotonobetainyl-coa:carnitine coa-transferase, domain 1"/>
    <property type="match status" value="1"/>
</dbReference>
<gene>
    <name evidence="2" type="ORF">SAMN02745207_02771</name>
</gene>
<dbReference type="InterPro" id="IPR050483">
    <property type="entry name" value="CoA-transferase_III_domain"/>
</dbReference>
<evidence type="ECO:0000256" key="1">
    <source>
        <dbReference type="ARBA" id="ARBA00022679"/>
    </source>
</evidence>
<dbReference type="OrthoDB" id="9797653at2"/>
<name>A0A1M5WAE4_9CLOT</name>
<dbReference type="STRING" id="1121316.SAMN02745207_02771"/>
<sequence>MPMALEGITVLDFSQMLAGPFCAMMLGDLGANVIKIERTKTGDLYRYMAFGNKFMNEQAATTFLAWNRNKRSLAIDIKSSEGKEVVYSIAKKADIVIHNFRPGVMERLGYGYDDLKKINPKIIYASNSGFGPTGPYSERPGQDLLAQGLSGIMSLTGRKNSAPTPLGTGLPDHLSAYNLVYGILGALFYRERTGEGQKIEVDLFRSMLAFEGQELSTILNTDIQCSRPDSGIALPFQDAPYGVYECSDGYISIAMGKFDILAEVLEEPDLLCYNDPQLLYDQRDNIFKLIEGITKSNTKEYWLKKMLEVDLWVAPVNDIQDIQHDPQVEHMKSITTYRHPIMGEIKTVSPAITLSKTPAKIHLPPPMVGQHSREILLELGLTNEEIESLSSKNIITEYD</sequence>
<dbReference type="InterPro" id="IPR023606">
    <property type="entry name" value="CoA-Trfase_III_dom_1_sf"/>
</dbReference>
<dbReference type="EMBL" id="FQXM01000016">
    <property type="protein sequence ID" value="SHH84539.1"/>
    <property type="molecule type" value="Genomic_DNA"/>
</dbReference>
<organism evidence="2 3">
    <name type="scientific">Clostridium grantii DSM 8605</name>
    <dbReference type="NCBI Taxonomy" id="1121316"/>
    <lineage>
        <taxon>Bacteria</taxon>
        <taxon>Bacillati</taxon>
        <taxon>Bacillota</taxon>
        <taxon>Clostridia</taxon>
        <taxon>Eubacteriales</taxon>
        <taxon>Clostridiaceae</taxon>
        <taxon>Clostridium</taxon>
    </lineage>
</organism>
<dbReference type="Proteomes" id="UP000184447">
    <property type="component" value="Unassembled WGS sequence"/>
</dbReference>
<evidence type="ECO:0000313" key="3">
    <source>
        <dbReference type="Proteomes" id="UP000184447"/>
    </source>
</evidence>
<keyword evidence="1 2" id="KW-0808">Transferase</keyword>
<dbReference type="RefSeq" id="WP_073339016.1">
    <property type="nucleotide sequence ID" value="NZ_FQXM01000016.1"/>
</dbReference>
<dbReference type="InterPro" id="IPR044855">
    <property type="entry name" value="CoA-Trfase_III_dom3_sf"/>
</dbReference>
<accession>A0A1M5WAE4</accession>
<dbReference type="Gene3D" id="3.30.1540.10">
    <property type="entry name" value="formyl-coa transferase, domain 3"/>
    <property type="match status" value="1"/>
</dbReference>
<protein>
    <submittedName>
        <fullName evidence="2">Crotonobetainyl-CoA:carnitine CoA-transferase CaiB</fullName>
    </submittedName>
</protein>
<dbReference type="InterPro" id="IPR003673">
    <property type="entry name" value="CoA-Trfase_fam_III"/>
</dbReference>
<dbReference type="GO" id="GO:0008410">
    <property type="term" value="F:CoA-transferase activity"/>
    <property type="evidence" value="ECO:0007669"/>
    <property type="project" value="TreeGrafter"/>
</dbReference>
<evidence type="ECO:0000313" key="2">
    <source>
        <dbReference type="EMBL" id="SHH84539.1"/>
    </source>
</evidence>
<dbReference type="Pfam" id="PF02515">
    <property type="entry name" value="CoA_transf_3"/>
    <property type="match status" value="1"/>
</dbReference>
<dbReference type="PANTHER" id="PTHR48207">
    <property type="entry name" value="SUCCINATE--HYDROXYMETHYLGLUTARATE COA-TRANSFERASE"/>
    <property type="match status" value="1"/>
</dbReference>
<proteinExistence type="predicted"/>
<dbReference type="AlphaFoldDB" id="A0A1M5WAE4"/>
<dbReference type="SUPFAM" id="SSF89796">
    <property type="entry name" value="CoA-transferase family III (CaiB/BaiF)"/>
    <property type="match status" value="1"/>
</dbReference>
<reference evidence="2 3" key="1">
    <citation type="submission" date="2016-11" db="EMBL/GenBank/DDBJ databases">
        <authorList>
            <person name="Jaros S."/>
            <person name="Januszkiewicz K."/>
            <person name="Wedrychowicz H."/>
        </authorList>
    </citation>
    <scope>NUCLEOTIDE SEQUENCE [LARGE SCALE GENOMIC DNA]</scope>
    <source>
        <strain evidence="2 3">DSM 8605</strain>
    </source>
</reference>